<dbReference type="EMBL" id="CAJNOQ010028519">
    <property type="protein sequence ID" value="CAF1562178.1"/>
    <property type="molecule type" value="Genomic_DNA"/>
</dbReference>
<feature type="transmembrane region" description="Helical" evidence="1">
    <location>
        <begin position="7"/>
        <end position="24"/>
    </location>
</feature>
<evidence type="ECO:0000313" key="3">
    <source>
        <dbReference type="EMBL" id="CAF4423731.1"/>
    </source>
</evidence>
<organism evidence="2 4">
    <name type="scientific">Didymodactylos carnosus</name>
    <dbReference type="NCBI Taxonomy" id="1234261"/>
    <lineage>
        <taxon>Eukaryota</taxon>
        <taxon>Metazoa</taxon>
        <taxon>Spiralia</taxon>
        <taxon>Gnathifera</taxon>
        <taxon>Rotifera</taxon>
        <taxon>Eurotatoria</taxon>
        <taxon>Bdelloidea</taxon>
        <taxon>Philodinida</taxon>
        <taxon>Philodinidae</taxon>
        <taxon>Didymodactylos</taxon>
    </lineage>
</organism>
<keyword evidence="1" id="KW-0472">Membrane</keyword>
<keyword evidence="1" id="KW-1133">Transmembrane helix</keyword>
<dbReference type="EMBL" id="CAJOBC010094282">
    <property type="protein sequence ID" value="CAF4423731.1"/>
    <property type="molecule type" value="Genomic_DNA"/>
</dbReference>
<protein>
    <submittedName>
        <fullName evidence="2">Uncharacterized protein</fullName>
    </submittedName>
</protein>
<gene>
    <name evidence="2" type="ORF">GPM918_LOCUS39833</name>
    <name evidence="3" type="ORF">SRO942_LOCUS40740</name>
</gene>
<dbReference type="Proteomes" id="UP000663829">
    <property type="component" value="Unassembled WGS sequence"/>
</dbReference>
<evidence type="ECO:0000256" key="1">
    <source>
        <dbReference type="SAM" id="Phobius"/>
    </source>
</evidence>
<keyword evidence="1" id="KW-0812">Transmembrane</keyword>
<dbReference type="Proteomes" id="UP000681722">
    <property type="component" value="Unassembled WGS sequence"/>
</dbReference>
<keyword evidence="4" id="KW-1185">Reference proteome</keyword>
<reference evidence="2" key="1">
    <citation type="submission" date="2021-02" db="EMBL/GenBank/DDBJ databases">
        <authorList>
            <person name="Nowell W R."/>
        </authorList>
    </citation>
    <scope>NUCLEOTIDE SEQUENCE</scope>
</reference>
<name>A0A815XVP4_9BILA</name>
<evidence type="ECO:0000313" key="2">
    <source>
        <dbReference type="EMBL" id="CAF1562178.1"/>
    </source>
</evidence>
<feature type="transmembrane region" description="Helical" evidence="1">
    <location>
        <begin position="61"/>
        <end position="83"/>
    </location>
</feature>
<accession>A0A815XVP4</accession>
<sequence>MHHLKTVYINVIYILLLIVGVQSQRGGGGGGSSGGGGGFSGGGGYYFGSGGTGSCSIICKIVLGSIFGAIGVILIGILSFCYIRKCCRGRTFYSTSQWVNRRELFSQDLGEKPEIFHSGSWSGEYFQDGYYHKLPECTIKFDYERSTLTGHGTDDVGDYTLTGVYSTRTLKMGIVKTYILGTGPNRQHNLGHNVNIHLEWNENEKDFQGKWYVRTSQYQGENKYKLRCLDPSPPMYHTLKLDNM</sequence>
<dbReference type="AlphaFoldDB" id="A0A815XVP4"/>
<evidence type="ECO:0000313" key="4">
    <source>
        <dbReference type="Proteomes" id="UP000663829"/>
    </source>
</evidence>
<proteinExistence type="predicted"/>
<comment type="caution">
    <text evidence="2">The sequence shown here is derived from an EMBL/GenBank/DDBJ whole genome shotgun (WGS) entry which is preliminary data.</text>
</comment>
<dbReference type="OrthoDB" id="10016170at2759"/>